<dbReference type="Proteomes" id="UP001177023">
    <property type="component" value="Unassembled WGS sequence"/>
</dbReference>
<evidence type="ECO:0000313" key="2">
    <source>
        <dbReference type="EMBL" id="CAJ0587026.1"/>
    </source>
</evidence>
<evidence type="ECO:0000256" key="1">
    <source>
        <dbReference type="SAM" id="SignalP"/>
    </source>
</evidence>
<reference evidence="2" key="1">
    <citation type="submission" date="2023-06" db="EMBL/GenBank/DDBJ databases">
        <authorList>
            <person name="Delattre M."/>
        </authorList>
    </citation>
    <scope>NUCLEOTIDE SEQUENCE</scope>
    <source>
        <strain evidence="2">AF72</strain>
    </source>
</reference>
<name>A0AA36DIK9_9BILA</name>
<feature type="chain" id="PRO_5041230165" evidence="1">
    <location>
        <begin position="21"/>
        <end position="127"/>
    </location>
</feature>
<organism evidence="2 3">
    <name type="scientific">Mesorhabditis spiculigera</name>
    <dbReference type="NCBI Taxonomy" id="96644"/>
    <lineage>
        <taxon>Eukaryota</taxon>
        <taxon>Metazoa</taxon>
        <taxon>Ecdysozoa</taxon>
        <taxon>Nematoda</taxon>
        <taxon>Chromadorea</taxon>
        <taxon>Rhabditida</taxon>
        <taxon>Rhabditina</taxon>
        <taxon>Rhabditomorpha</taxon>
        <taxon>Rhabditoidea</taxon>
        <taxon>Rhabditidae</taxon>
        <taxon>Mesorhabditinae</taxon>
        <taxon>Mesorhabditis</taxon>
    </lineage>
</organism>
<proteinExistence type="predicted"/>
<dbReference type="AlphaFoldDB" id="A0AA36DIK9"/>
<keyword evidence="1" id="KW-0732">Signal</keyword>
<feature type="non-terminal residue" evidence="2">
    <location>
        <position position="127"/>
    </location>
</feature>
<comment type="caution">
    <text evidence="2">The sequence shown here is derived from an EMBL/GenBank/DDBJ whole genome shotgun (WGS) entry which is preliminary data.</text>
</comment>
<protein>
    <submittedName>
        <fullName evidence="2">Uncharacterized protein</fullName>
    </submittedName>
</protein>
<evidence type="ECO:0000313" key="3">
    <source>
        <dbReference type="Proteomes" id="UP001177023"/>
    </source>
</evidence>
<feature type="signal peptide" evidence="1">
    <location>
        <begin position="1"/>
        <end position="20"/>
    </location>
</feature>
<gene>
    <name evidence="2" type="ORF">MSPICULIGERA_LOCUS25006</name>
</gene>
<keyword evidence="3" id="KW-1185">Reference proteome</keyword>
<dbReference type="EMBL" id="CATQJA010002709">
    <property type="protein sequence ID" value="CAJ0587026.1"/>
    <property type="molecule type" value="Genomic_DNA"/>
</dbReference>
<accession>A0AA36DIK9</accession>
<sequence>MGRLLRLLTLVSILFTGILAESLVLQNANGKHIDVYVWTCTNGTVREVIIAALEAHVDVDSLYRTIWGELGTRDPTSQFVVYIQKYLRITANLLPGATGGGTRDLCLVQATKQNIAVIVARVKAPDK</sequence>